<reference evidence="6 7" key="1">
    <citation type="submission" date="2019-02" db="EMBL/GenBank/DDBJ databases">
        <title>Genomic Encyclopedia of Type Strains, Phase IV (KMG-IV): sequencing the most valuable type-strain genomes for metagenomic binning, comparative biology and taxonomic classification.</title>
        <authorList>
            <person name="Goeker M."/>
        </authorList>
    </citation>
    <scope>NUCLEOTIDE SEQUENCE [LARGE SCALE GENOMIC DNA]</scope>
    <source>
        <strain evidence="6 7">DSM 21223</strain>
    </source>
</reference>
<dbReference type="InterPro" id="IPR016181">
    <property type="entry name" value="Acyl_CoA_acyltransferase"/>
</dbReference>
<proteinExistence type="predicted"/>
<dbReference type="Pfam" id="PF00583">
    <property type="entry name" value="Acetyltransf_1"/>
    <property type="match status" value="1"/>
</dbReference>
<organism evidence="6 7">
    <name type="scientific">Azospira oryzae</name>
    <dbReference type="NCBI Taxonomy" id="146939"/>
    <lineage>
        <taxon>Bacteria</taxon>
        <taxon>Pseudomonadati</taxon>
        <taxon>Pseudomonadota</taxon>
        <taxon>Betaproteobacteria</taxon>
        <taxon>Rhodocyclales</taxon>
        <taxon>Rhodocyclaceae</taxon>
        <taxon>Azospira</taxon>
    </lineage>
</organism>
<evidence type="ECO:0000256" key="2">
    <source>
        <dbReference type="ARBA" id="ARBA00022679"/>
    </source>
</evidence>
<dbReference type="PANTHER" id="PTHR30602:SF12">
    <property type="entry name" value="AMINO-ACID ACETYLTRANSFERASE NAGS1, CHLOROPLASTIC-RELATED"/>
    <property type="match status" value="1"/>
</dbReference>
<evidence type="ECO:0000256" key="1">
    <source>
        <dbReference type="ARBA" id="ARBA00015231"/>
    </source>
</evidence>
<dbReference type="EMBL" id="SHKM01000001">
    <property type="protein sequence ID" value="RZT89260.1"/>
    <property type="molecule type" value="Genomic_DNA"/>
</dbReference>
<evidence type="ECO:0000313" key="6">
    <source>
        <dbReference type="EMBL" id="RZT89260.1"/>
    </source>
</evidence>
<comment type="caution">
    <text evidence="6">The sequence shown here is derived from an EMBL/GenBank/DDBJ whole genome shotgun (WGS) entry which is preliminary data.</text>
</comment>
<keyword evidence="7" id="KW-1185">Reference proteome</keyword>
<sequence>MSAAADFRRGGEPDLESVRALLQACGLAADDLGPDLMPAFRLYRRGQELLACGAMEYRQQAALLRSLAVRPEARGTGLAKALVGRLEAEAAQDGITDVYLLTTTARDWFAARGYSVAPRSQAPAGIAAHAQFRSTCPSSAVLMHKRLPPLA</sequence>
<dbReference type="Gene3D" id="3.40.630.30">
    <property type="match status" value="1"/>
</dbReference>
<accession>A0ABY0IR64</accession>
<dbReference type="RefSeq" id="WP_130458075.1">
    <property type="nucleotide sequence ID" value="NZ_SHKM01000001.1"/>
</dbReference>
<feature type="domain" description="N-acetyltransferase" evidence="5">
    <location>
        <begin position="5"/>
        <end position="148"/>
    </location>
</feature>
<dbReference type="PROSITE" id="PS51186">
    <property type="entry name" value="GNAT"/>
    <property type="match status" value="1"/>
</dbReference>
<evidence type="ECO:0000313" key="7">
    <source>
        <dbReference type="Proteomes" id="UP000292136"/>
    </source>
</evidence>
<evidence type="ECO:0000259" key="5">
    <source>
        <dbReference type="PROSITE" id="PS51186"/>
    </source>
</evidence>
<dbReference type="NCBIfam" id="NF040501">
    <property type="entry name" value="resist_ArsN2"/>
    <property type="match status" value="1"/>
</dbReference>
<protein>
    <recommendedName>
        <fullName evidence="1">Amino-acid acetyltransferase</fullName>
    </recommendedName>
    <alternativeName>
        <fullName evidence="4">N-acetylglutamate synthase</fullName>
    </alternativeName>
</protein>
<gene>
    <name evidence="6" type="ORF">EV678_0040</name>
</gene>
<dbReference type="PANTHER" id="PTHR30602">
    <property type="entry name" value="AMINO-ACID ACETYLTRANSFERASE"/>
    <property type="match status" value="1"/>
</dbReference>
<dbReference type="Proteomes" id="UP000292136">
    <property type="component" value="Unassembled WGS sequence"/>
</dbReference>
<name>A0ABY0IR64_9RHOO</name>
<keyword evidence="3" id="KW-0012">Acyltransferase</keyword>
<evidence type="ECO:0000256" key="3">
    <source>
        <dbReference type="ARBA" id="ARBA00023315"/>
    </source>
</evidence>
<dbReference type="CDD" id="cd04301">
    <property type="entry name" value="NAT_SF"/>
    <property type="match status" value="1"/>
</dbReference>
<keyword evidence="2" id="KW-0808">Transferase</keyword>
<dbReference type="SUPFAM" id="SSF55729">
    <property type="entry name" value="Acyl-CoA N-acyltransferases (Nat)"/>
    <property type="match status" value="1"/>
</dbReference>
<dbReference type="InterPro" id="IPR000182">
    <property type="entry name" value="GNAT_dom"/>
</dbReference>
<evidence type="ECO:0000256" key="4">
    <source>
        <dbReference type="ARBA" id="ARBA00033251"/>
    </source>
</evidence>
<dbReference type="InterPro" id="IPR010167">
    <property type="entry name" value="NH2A_AcTrfase"/>
</dbReference>